<dbReference type="Proteomes" id="UP000887565">
    <property type="component" value="Unplaced"/>
</dbReference>
<keyword evidence="1" id="KW-1185">Reference proteome</keyword>
<dbReference type="WBParaSite" id="nRc.2.0.1.t41591-RA">
    <property type="protein sequence ID" value="nRc.2.0.1.t41591-RA"/>
    <property type="gene ID" value="nRc.2.0.1.g41591"/>
</dbReference>
<evidence type="ECO:0000313" key="1">
    <source>
        <dbReference type="Proteomes" id="UP000887565"/>
    </source>
</evidence>
<accession>A0A915KSY4</accession>
<sequence>MVAAVMEIAILAIAESGSEESVYSSPDIGSIQRNYDGVFAIDEGEKRGTIFRCCGQGFKNKHCSIMGVECTRDS</sequence>
<proteinExistence type="predicted"/>
<dbReference type="AlphaFoldDB" id="A0A915KSY4"/>
<evidence type="ECO:0000313" key="2">
    <source>
        <dbReference type="WBParaSite" id="nRc.2.0.1.t41591-RA"/>
    </source>
</evidence>
<organism evidence="1 2">
    <name type="scientific">Romanomermis culicivorax</name>
    <name type="common">Nematode worm</name>
    <dbReference type="NCBI Taxonomy" id="13658"/>
    <lineage>
        <taxon>Eukaryota</taxon>
        <taxon>Metazoa</taxon>
        <taxon>Ecdysozoa</taxon>
        <taxon>Nematoda</taxon>
        <taxon>Enoplea</taxon>
        <taxon>Dorylaimia</taxon>
        <taxon>Mermithida</taxon>
        <taxon>Mermithoidea</taxon>
        <taxon>Mermithidae</taxon>
        <taxon>Romanomermis</taxon>
    </lineage>
</organism>
<name>A0A915KSY4_ROMCU</name>
<reference evidence="2" key="1">
    <citation type="submission" date="2022-11" db="UniProtKB">
        <authorList>
            <consortium name="WormBaseParasite"/>
        </authorList>
    </citation>
    <scope>IDENTIFICATION</scope>
</reference>
<protein>
    <submittedName>
        <fullName evidence="2">Uncharacterized protein</fullName>
    </submittedName>
</protein>